<dbReference type="Pfam" id="PF01476">
    <property type="entry name" value="LysM"/>
    <property type="match status" value="1"/>
</dbReference>
<proteinExistence type="predicted"/>
<reference evidence="4" key="1">
    <citation type="submission" date="2020-10" db="EMBL/GenBank/DDBJ databases">
        <authorList>
            <person name="Gilroy R."/>
        </authorList>
    </citation>
    <scope>NUCLEOTIDE SEQUENCE</scope>
    <source>
        <strain evidence="4">3924</strain>
    </source>
</reference>
<dbReference type="Gene3D" id="1.10.530.10">
    <property type="match status" value="1"/>
</dbReference>
<evidence type="ECO:0000259" key="3">
    <source>
        <dbReference type="PROSITE" id="PS51782"/>
    </source>
</evidence>
<sequence>MYRKLYLTILAAACIATGTNAADERPGKRHKAENAVSDVRPAEITDYTAADMSRLIPWDDALGDFMANQHDTIAHALKSYGLPEEYAFLPFAMTTLDRGYASEYNAGVWGLTLPVARHYGLRADADGYDERFDPQKSSVAAIEYLSDLYQEYNGDFWYTILAFANSPAELNDAIARNGGKPCSVWEIYSRRMVENVDIVTRMVALMQTADLCGKGECTAQPTLHTERISLEIPLKLSAVCESVGLCRDSFLMYNPAIRPTAKYLKPTFDIYLPEALTARFSMCADSLTVAAKAEQDSIMAAEKRRQEMIAKARAAENNAKIYKVKAGDTLGHIAMRNNVTVAQLKKWNHLRSDMLQIGQKIKIYR</sequence>
<gene>
    <name evidence="4" type="ORF">IAC51_04095</name>
</gene>
<dbReference type="PROSITE" id="PS51782">
    <property type="entry name" value="LYSM"/>
    <property type="match status" value="1"/>
</dbReference>
<accession>A0A940IE06</accession>
<dbReference type="Proteomes" id="UP000712007">
    <property type="component" value="Unassembled WGS sequence"/>
</dbReference>
<dbReference type="SUPFAM" id="SSF54106">
    <property type="entry name" value="LysM domain"/>
    <property type="match status" value="1"/>
</dbReference>
<dbReference type="EMBL" id="JADIMV010000069">
    <property type="protein sequence ID" value="MBO8439813.1"/>
    <property type="molecule type" value="Genomic_DNA"/>
</dbReference>
<reference evidence="4" key="2">
    <citation type="journal article" date="2021" name="PeerJ">
        <title>Extensive microbial diversity within the chicken gut microbiome revealed by metagenomics and culture.</title>
        <authorList>
            <person name="Gilroy R."/>
            <person name="Ravi A."/>
            <person name="Getino M."/>
            <person name="Pursley I."/>
            <person name="Horton D.L."/>
            <person name="Alikhan N.F."/>
            <person name="Baker D."/>
            <person name="Gharbi K."/>
            <person name="Hall N."/>
            <person name="Watson M."/>
            <person name="Adriaenssens E.M."/>
            <person name="Foster-Nyarko E."/>
            <person name="Jarju S."/>
            <person name="Secka A."/>
            <person name="Antonio M."/>
            <person name="Oren A."/>
            <person name="Chaudhuri R.R."/>
            <person name="La Ragione R."/>
            <person name="Hildebrand F."/>
            <person name="Pallen M.J."/>
        </authorList>
    </citation>
    <scope>NUCLEOTIDE SEQUENCE</scope>
    <source>
        <strain evidence="4">3924</strain>
    </source>
</reference>
<dbReference type="InterPro" id="IPR018392">
    <property type="entry name" value="LysM"/>
</dbReference>
<evidence type="ECO:0000313" key="4">
    <source>
        <dbReference type="EMBL" id="MBO8439813.1"/>
    </source>
</evidence>
<feature type="signal peptide" evidence="2">
    <location>
        <begin position="1"/>
        <end position="21"/>
    </location>
</feature>
<protein>
    <submittedName>
        <fullName evidence="4">LysM peptidoglycan-binding domain-containing protein</fullName>
    </submittedName>
</protein>
<evidence type="ECO:0000256" key="1">
    <source>
        <dbReference type="SAM" id="Coils"/>
    </source>
</evidence>
<dbReference type="InterPro" id="IPR023346">
    <property type="entry name" value="Lysozyme-like_dom_sf"/>
</dbReference>
<dbReference type="InterPro" id="IPR008258">
    <property type="entry name" value="Transglycosylase_SLT_dom_1"/>
</dbReference>
<dbReference type="AlphaFoldDB" id="A0A940IE06"/>
<feature type="domain" description="LysM" evidence="3">
    <location>
        <begin position="320"/>
        <end position="363"/>
    </location>
</feature>
<feature type="chain" id="PRO_5037073251" evidence="2">
    <location>
        <begin position="22"/>
        <end position="365"/>
    </location>
</feature>
<organism evidence="4 5">
    <name type="scientific">Candidatus Aphodosoma intestinipullorum</name>
    <dbReference type="NCBI Taxonomy" id="2840674"/>
    <lineage>
        <taxon>Bacteria</taxon>
        <taxon>Pseudomonadati</taxon>
        <taxon>Bacteroidota</taxon>
        <taxon>Bacteroidia</taxon>
        <taxon>Bacteroidales</taxon>
        <taxon>Candidatus Aphodosoma</taxon>
    </lineage>
</organism>
<evidence type="ECO:0000313" key="5">
    <source>
        <dbReference type="Proteomes" id="UP000712007"/>
    </source>
</evidence>
<name>A0A940IE06_9BACT</name>
<feature type="coiled-coil region" evidence="1">
    <location>
        <begin position="291"/>
        <end position="318"/>
    </location>
</feature>
<keyword evidence="1" id="KW-0175">Coiled coil</keyword>
<evidence type="ECO:0000256" key="2">
    <source>
        <dbReference type="SAM" id="SignalP"/>
    </source>
</evidence>
<dbReference type="SMART" id="SM00257">
    <property type="entry name" value="LysM"/>
    <property type="match status" value="1"/>
</dbReference>
<comment type="caution">
    <text evidence="4">The sequence shown here is derived from an EMBL/GenBank/DDBJ whole genome shotgun (WGS) entry which is preliminary data.</text>
</comment>
<dbReference type="CDD" id="cd00118">
    <property type="entry name" value="LysM"/>
    <property type="match status" value="1"/>
</dbReference>
<dbReference type="SUPFAM" id="SSF53955">
    <property type="entry name" value="Lysozyme-like"/>
    <property type="match status" value="1"/>
</dbReference>
<dbReference type="Gene3D" id="3.10.350.10">
    <property type="entry name" value="LysM domain"/>
    <property type="match status" value="1"/>
</dbReference>
<dbReference type="InterPro" id="IPR036779">
    <property type="entry name" value="LysM_dom_sf"/>
</dbReference>
<keyword evidence="2" id="KW-0732">Signal</keyword>
<dbReference type="Pfam" id="PF01464">
    <property type="entry name" value="SLT"/>
    <property type="match status" value="1"/>
</dbReference>